<proteinExistence type="predicted"/>
<dbReference type="CDD" id="cd20298">
    <property type="entry name" value="cupin_UAH"/>
    <property type="match status" value="1"/>
</dbReference>
<evidence type="ECO:0000256" key="1">
    <source>
        <dbReference type="ARBA" id="ARBA00011738"/>
    </source>
</evidence>
<dbReference type="GO" id="GO:0004848">
    <property type="term" value="F:ureidoglycolate hydrolase activity"/>
    <property type="evidence" value="ECO:0007669"/>
    <property type="project" value="InterPro"/>
</dbReference>
<gene>
    <name evidence="5" type="ORF">I8E28_05275</name>
</gene>
<dbReference type="Proteomes" id="UP000617041">
    <property type="component" value="Unassembled WGS sequence"/>
</dbReference>
<evidence type="ECO:0000313" key="5">
    <source>
        <dbReference type="EMBL" id="MBK0391993.1"/>
    </source>
</evidence>
<dbReference type="GO" id="GO:0050385">
    <property type="term" value="F:ureidoglycolate lyase activity"/>
    <property type="evidence" value="ECO:0007669"/>
    <property type="project" value="UniProtKB-EC"/>
</dbReference>
<dbReference type="NCBIfam" id="NF009932">
    <property type="entry name" value="PRK13395.1"/>
    <property type="match status" value="1"/>
</dbReference>
<accession>A0A934PZ07</accession>
<dbReference type="PANTHER" id="PTHR21221">
    <property type="entry name" value="UREIDOGLYCOLATE HYDROLASE"/>
    <property type="match status" value="1"/>
</dbReference>
<keyword evidence="3 5" id="KW-0456">Lyase</keyword>
<comment type="subunit">
    <text evidence="1">Homodimer.</text>
</comment>
<dbReference type="InterPro" id="IPR007247">
    <property type="entry name" value="Ureidogly_lyase"/>
</dbReference>
<dbReference type="InterPro" id="IPR011051">
    <property type="entry name" value="RmlC_Cupin_sf"/>
</dbReference>
<dbReference type="Gene3D" id="2.60.120.480">
    <property type="entry name" value="Ureidoglycolate hydrolase"/>
    <property type="match status" value="1"/>
</dbReference>
<name>A0A934PZ07_9BURK</name>
<evidence type="ECO:0000256" key="2">
    <source>
        <dbReference type="ARBA" id="ARBA00022631"/>
    </source>
</evidence>
<reference evidence="5" key="1">
    <citation type="submission" date="2020-12" db="EMBL/GenBank/DDBJ databases">
        <title>Ramlibacter sp. nov., isolated from a freshwater alga, Cryptomonas.</title>
        <authorList>
            <person name="Kim H.M."/>
            <person name="Jeon C.O."/>
        </authorList>
    </citation>
    <scope>NUCLEOTIDE SEQUENCE</scope>
    <source>
        <strain evidence="5">CrO1</strain>
    </source>
</reference>
<keyword evidence="6" id="KW-1185">Reference proteome</keyword>
<dbReference type="Pfam" id="PF04115">
    <property type="entry name" value="Ureidogly_lyase"/>
    <property type="match status" value="1"/>
</dbReference>
<comment type="catalytic activity">
    <reaction evidence="4">
        <text>(S)-ureidoglycolate = urea + glyoxylate</text>
        <dbReference type="Rhea" id="RHEA:11304"/>
        <dbReference type="ChEBI" id="CHEBI:16199"/>
        <dbReference type="ChEBI" id="CHEBI:36655"/>
        <dbReference type="ChEBI" id="CHEBI:57296"/>
        <dbReference type="EC" id="4.3.2.3"/>
    </reaction>
</comment>
<dbReference type="EMBL" id="JAEDAO010000001">
    <property type="protein sequence ID" value="MBK0391993.1"/>
    <property type="molecule type" value="Genomic_DNA"/>
</dbReference>
<dbReference type="GO" id="GO:0000256">
    <property type="term" value="P:allantoin catabolic process"/>
    <property type="evidence" value="ECO:0007669"/>
    <property type="project" value="InterPro"/>
</dbReference>
<dbReference type="SUPFAM" id="SSF51182">
    <property type="entry name" value="RmlC-like cupins"/>
    <property type="match status" value="1"/>
</dbReference>
<dbReference type="InterPro" id="IPR024060">
    <property type="entry name" value="Ureidoglycolate_lyase_dom_sf"/>
</dbReference>
<keyword evidence="2" id="KW-0659">Purine metabolism</keyword>
<dbReference type="InterPro" id="IPR047233">
    <property type="entry name" value="UAH_cupin"/>
</dbReference>
<dbReference type="GO" id="GO:0006144">
    <property type="term" value="P:purine nucleobase metabolic process"/>
    <property type="evidence" value="ECO:0007669"/>
    <property type="project" value="UniProtKB-KW"/>
</dbReference>
<dbReference type="PANTHER" id="PTHR21221:SF1">
    <property type="entry name" value="UREIDOGLYCOLATE LYASE"/>
    <property type="match status" value="1"/>
</dbReference>
<evidence type="ECO:0000313" key="6">
    <source>
        <dbReference type="Proteomes" id="UP000617041"/>
    </source>
</evidence>
<dbReference type="PIRSF" id="PIRSF017306">
    <property type="entry name" value="Ureidogly_hydro"/>
    <property type="match status" value="1"/>
</dbReference>
<evidence type="ECO:0000256" key="3">
    <source>
        <dbReference type="ARBA" id="ARBA00023239"/>
    </source>
</evidence>
<comment type="caution">
    <text evidence="5">The sequence shown here is derived from an EMBL/GenBank/DDBJ whole genome shotgun (WGS) entry which is preliminary data.</text>
</comment>
<dbReference type="AlphaFoldDB" id="A0A934PZ07"/>
<organism evidence="5 6">
    <name type="scientific">Ramlibacter algicola</name>
    <dbReference type="NCBI Taxonomy" id="2795217"/>
    <lineage>
        <taxon>Bacteria</taxon>
        <taxon>Pseudomonadati</taxon>
        <taxon>Pseudomonadota</taxon>
        <taxon>Betaproteobacteria</taxon>
        <taxon>Burkholderiales</taxon>
        <taxon>Comamonadaceae</taxon>
        <taxon>Ramlibacter</taxon>
    </lineage>
</organism>
<sequence>MTVGQHWLTVEPLEARAFAPFGDVIEAGRGAAPRTINEGFAQRFDALARLDVGRDGGQAMLSLFRAKPRPMPFQLRLVERHLRGSQAFIPYPPQRFLVVIAPPGPAPTREQLRCFMASEGQGVNYAAGTWHHPLIALDDGGDFLVIDRHADDDDCEEHSLLEAGVWVKA</sequence>
<protein>
    <submittedName>
        <fullName evidence="5">Ureidoglycolate lyase</fullName>
    </submittedName>
</protein>
<evidence type="ECO:0000256" key="4">
    <source>
        <dbReference type="ARBA" id="ARBA00047684"/>
    </source>
</evidence>